<gene>
    <name evidence="2" type="ORF">HDA44_003266</name>
</gene>
<dbReference type="Pfam" id="PF01636">
    <property type="entry name" value="APH"/>
    <property type="match status" value="1"/>
</dbReference>
<dbReference type="InterPro" id="IPR051678">
    <property type="entry name" value="AGP_Transferase"/>
</dbReference>
<keyword evidence="3" id="KW-1185">Reference proteome</keyword>
<keyword evidence="2" id="KW-0418">Kinase</keyword>
<sequence>MTSAPTDVAGVSVDVAGLGAYLARCVPDAGPLSGVELLTGGSSNLTLLATCAHRRLVVRRPPIGLIPEQSHDMRREHDTLRMIATTPVPVPMVHGYCGDDSLLGAPFYVMDYVDGIVVQTADDLAVIRPSARIRICTDLVRILAELHAVPLPSFPSYQPGRSRNVMERHLKRWHERWRGRPHRDLPEVDRIAAELDRRLPASDALTFVHGDYRLGNTMVDRFGGDRPVLAVLDWELSTFGHPLTDLAHLLAYWEGTGEVRSHRAQGIAQAAGLLDAQAMAERYAAESGRDLEHLPVFLAFEHWRAAIIKEAIYQRRLRNGAAPADVDDARSGVDSHLAEAALRLAR</sequence>
<keyword evidence="2" id="KW-0808">Transferase</keyword>
<evidence type="ECO:0000313" key="3">
    <source>
        <dbReference type="Proteomes" id="UP000558997"/>
    </source>
</evidence>
<accession>A0A841DSR3</accession>
<comment type="caution">
    <text evidence="2">The sequence shown here is derived from an EMBL/GenBank/DDBJ whole genome shotgun (WGS) entry which is preliminary data.</text>
</comment>
<dbReference type="AlphaFoldDB" id="A0A841DSR3"/>
<dbReference type="SUPFAM" id="SSF56112">
    <property type="entry name" value="Protein kinase-like (PK-like)"/>
    <property type="match status" value="1"/>
</dbReference>
<dbReference type="PANTHER" id="PTHR21310">
    <property type="entry name" value="AMINOGLYCOSIDE PHOSPHOTRANSFERASE-RELATED-RELATED"/>
    <property type="match status" value="1"/>
</dbReference>
<evidence type="ECO:0000259" key="1">
    <source>
        <dbReference type="Pfam" id="PF01636"/>
    </source>
</evidence>
<dbReference type="Proteomes" id="UP000558997">
    <property type="component" value="Unassembled WGS sequence"/>
</dbReference>
<dbReference type="CDD" id="cd05154">
    <property type="entry name" value="ACAD10_11_N-like"/>
    <property type="match status" value="1"/>
</dbReference>
<dbReference type="Gene3D" id="3.30.200.20">
    <property type="entry name" value="Phosphorylase Kinase, domain 1"/>
    <property type="match status" value="1"/>
</dbReference>
<dbReference type="GO" id="GO:0016301">
    <property type="term" value="F:kinase activity"/>
    <property type="evidence" value="ECO:0007669"/>
    <property type="project" value="UniProtKB-KW"/>
</dbReference>
<organism evidence="2 3">
    <name type="scientific">Kribbella solani</name>
    <dbReference type="NCBI Taxonomy" id="236067"/>
    <lineage>
        <taxon>Bacteria</taxon>
        <taxon>Bacillati</taxon>
        <taxon>Actinomycetota</taxon>
        <taxon>Actinomycetes</taxon>
        <taxon>Propionibacteriales</taxon>
        <taxon>Kribbellaceae</taxon>
        <taxon>Kribbella</taxon>
    </lineage>
</organism>
<name>A0A841DSR3_9ACTN</name>
<proteinExistence type="predicted"/>
<evidence type="ECO:0000313" key="2">
    <source>
        <dbReference type="EMBL" id="MBB5979925.1"/>
    </source>
</evidence>
<dbReference type="PANTHER" id="PTHR21310:SF40">
    <property type="entry name" value="AMINOGLYCOSIDE PHOSPHOTRANSFERASE DOMAIN-CONTAINING PROTEIN-RELATED"/>
    <property type="match status" value="1"/>
</dbReference>
<dbReference type="InterPro" id="IPR002575">
    <property type="entry name" value="Aminoglycoside_PTrfase"/>
</dbReference>
<dbReference type="Gene3D" id="3.90.1200.10">
    <property type="match status" value="1"/>
</dbReference>
<reference evidence="2 3" key="1">
    <citation type="submission" date="2020-08" db="EMBL/GenBank/DDBJ databases">
        <title>Sequencing the genomes of 1000 actinobacteria strains.</title>
        <authorList>
            <person name="Klenk H.-P."/>
        </authorList>
    </citation>
    <scope>NUCLEOTIDE SEQUENCE [LARGE SCALE GENOMIC DNA]</scope>
    <source>
        <strain evidence="2 3">DSM 17294</strain>
    </source>
</reference>
<dbReference type="EMBL" id="JACHNF010000001">
    <property type="protein sequence ID" value="MBB5979925.1"/>
    <property type="molecule type" value="Genomic_DNA"/>
</dbReference>
<feature type="domain" description="Aminoglycoside phosphotransferase" evidence="1">
    <location>
        <begin position="35"/>
        <end position="265"/>
    </location>
</feature>
<dbReference type="RefSeq" id="WP_184835253.1">
    <property type="nucleotide sequence ID" value="NZ_BAAAVN010000006.1"/>
</dbReference>
<dbReference type="InterPro" id="IPR011009">
    <property type="entry name" value="Kinase-like_dom_sf"/>
</dbReference>
<dbReference type="InterPro" id="IPR041726">
    <property type="entry name" value="ACAD10_11_N"/>
</dbReference>
<protein>
    <submittedName>
        <fullName evidence="2">Aminoglycoside phosphotransferase (APT) family kinase protein</fullName>
    </submittedName>
</protein>